<organism evidence="2 3">
    <name type="scientific">Eumeta variegata</name>
    <name type="common">Bagworm moth</name>
    <name type="synonym">Eumeta japonica</name>
    <dbReference type="NCBI Taxonomy" id="151549"/>
    <lineage>
        <taxon>Eukaryota</taxon>
        <taxon>Metazoa</taxon>
        <taxon>Ecdysozoa</taxon>
        <taxon>Arthropoda</taxon>
        <taxon>Hexapoda</taxon>
        <taxon>Insecta</taxon>
        <taxon>Pterygota</taxon>
        <taxon>Neoptera</taxon>
        <taxon>Endopterygota</taxon>
        <taxon>Lepidoptera</taxon>
        <taxon>Glossata</taxon>
        <taxon>Ditrysia</taxon>
        <taxon>Tineoidea</taxon>
        <taxon>Psychidae</taxon>
        <taxon>Oiketicinae</taxon>
        <taxon>Eumeta</taxon>
    </lineage>
</organism>
<evidence type="ECO:0000313" key="2">
    <source>
        <dbReference type="EMBL" id="GBP75379.1"/>
    </source>
</evidence>
<dbReference type="Proteomes" id="UP000299102">
    <property type="component" value="Unassembled WGS sequence"/>
</dbReference>
<proteinExistence type="predicted"/>
<feature type="region of interest" description="Disordered" evidence="1">
    <location>
        <begin position="1"/>
        <end position="33"/>
    </location>
</feature>
<accession>A0A4C1YL69</accession>
<reference evidence="2 3" key="1">
    <citation type="journal article" date="2019" name="Commun. Biol.">
        <title>The bagworm genome reveals a unique fibroin gene that provides high tensile strength.</title>
        <authorList>
            <person name="Kono N."/>
            <person name="Nakamura H."/>
            <person name="Ohtoshi R."/>
            <person name="Tomita M."/>
            <person name="Numata K."/>
            <person name="Arakawa K."/>
        </authorList>
    </citation>
    <scope>NUCLEOTIDE SEQUENCE [LARGE SCALE GENOMIC DNA]</scope>
</reference>
<sequence>MERERRKRDRMSVTETEEEKLKSRNQSRKCRRARVWPPPGARDLIGDLLLNDATGVLVPAFFVIRPLSMPLWCDRQIDDRGPHRNVGGDLEWPSMANVGALRDRTASCALAALTRIFLFSLYRMLIQRRPN</sequence>
<dbReference type="AlphaFoldDB" id="A0A4C1YL69"/>
<dbReference type="EMBL" id="BGZK01001247">
    <property type="protein sequence ID" value="GBP75379.1"/>
    <property type="molecule type" value="Genomic_DNA"/>
</dbReference>
<comment type="caution">
    <text evidence="2">The sequence shown here is derived from an EMBL/GenBank/DDBJ whole genome shotgun (WGS) entry which is preliminary data.</text>
</comment>
<evidence type="ECO:0000313" key="3">
    <source>
        <dbReference type="Proteomes" id="UP000299102"/>
    </source>
</evidence>
<protein>
    <submittedName>
        <fullName evidence="2">Uncharacterized protein</fullName>
    </submittedName>
</protein>
<name>A0A4C1YL69_EUMVA</name>
<keyword evidence="3" id="KW-1185">Reference proteome</keyword>
<feature type="compositionally biased region" description="Basic residues" evidence="1">
    <location>
        <begin position="23"/>
        <end position="33"/>
    </location>
</feature>
<gene>
    <name evidence="2" type="ORF">EVAR_34746_1</name>
</gene>
<evidence type="ECO:0000256" key="1">
    <source>
        <dbReference type="SAM" id="MobiDB-lite"/>
    </source>
</evidence>